<sequence>MALLNHIHRDMLNRVIKHEDIVVWSNGKYNQKMRLARVVDTTPQKVRIQLIDSQTTTLARPRNLIVISAQIAANLEGNVGANMDMEATR</sequence>
<evidence type="ECO:0000313" key="2">
    <source>
        <dbReference type="Proteomes" id="UP000000456"/>
    </source>
</evidence>
<dbReference type="OrthoDB" id="36581at10239"/>
<protein>
    <submittedName>
        <fullName evidence="1">Uncharacterized protein</fullName>
    </submittedName>
</protein>
<dbReference type="RefSeq" id="YP_006987713.1">
    <property type="nucleotide sequence ID" value="NC_019402.1"/>
</dbReference>
<proteinExistence type="predicted"/>
<dbReference type="EMBL" id="JN882286">
    <property type="protein sequence ID" value="AFC22057.1"/>
    <property type="molecule type" value="Genomic_DNA"/>
</dbReference>
<dbReference type="Proteomes" id="UP000000456">
    <property type="component" value="Segment"/>
</dbReference>
<reference evidence="1 2" key="1">
    <citation type="submission" date="2011-10" db="EMBL/GenBank/DDBJ databases">
        <authorList>
            <person name="Burke D."/>
        </authorList>
    </citation>
    <scope>NUCLEOTIDE SEQUENCE [LARGE SCALE GENOMIC DNA]</scope>
    <source>
        <strain evidence="1">VB_CsaP_GAP-52</strain>
    </source>
</reference>
<organism evidence="1 2">
    <name type="scientific">Cronobacter phage vB_CsaP_GAP52</name>
    <dbReference type="NCBI Taxonomy" id="1141137"/>
    <lineage>
        <taxon>Viruses</taxon>
        <taxon>Duplodnaviria</taxon>
        <taxon>Heunggongvirae</taxon>
        <taxon>Uroviricota</taxon>
        <taxon>Caudoviricetes</taxon>
        <taxon>Grimontviridae</taxon>
        <taxon>Crifsvirus</taxon>
        <taxon>Crifsvirus GAP52</taxon>
    </lineage>
</organism>
<dbReference type="GeneID" id="13994378"/>
<name>K4F7X3_9CAUD</name>
<dbReference type="KEGG" id="vg:13994378"/>
<evidence type="ECO:0000313" key="1">
    <source>
        <dbReference type="EMBL" id="AFC22057.1"/>
    </source>
</evidence>
<keyword evidence="2" id="KW-1185">Reference proteome</keyword>
<gene>
    <name evidence="1" type="ORF">GAP52_063</name>
</gene>
<accession>K4F7X3</accession>